<proteinExistence type="predicted"/>
<gene>
    <name evidence="1" type="ORF">SOCE836_018570</name>
</gene>
<organism evidence="1 2">
    <name type="scientific">Sorangium cellulosum</name>
    <name type="common">Polyangium cellulosum</name>
    <dbReference type="NCBI Taxonomy" id="56"/>
    <lineage>
        <taxon>Bacteria</taxon>
        <taxon>Pseudomonadati</taxon>
        <taxon>Myxococcota</taxon>
        <taxon>Polyangia</taxon>
        <taxon>Polyangiales</taxon>
        <taxon>Polyangiaceae</taxon>
        <taxon>Sorangium</taxon>
    </lineage>
</organism>
<accession>A0A4P2QIJ4</accession>
<reference evidence="1 2" key="1">
    <citation type="submission" date="2015-09" db="EMBL/GenBank/DDBJ databases">
        <title>Sorangium comparison.</title>
        <authorList>
            <person name="Zaburannyi N."/>
            <person name="Bunk B."/>
            <person name="Overmann J."/>
            <person name="Mueller R."/>
        </authorList>
    </citation>
    <scope>NUCLEOTIDE SEQUENCE [LARGE SCALE GENOMIC DNA]</scope>
    <source>
        <strain evidence="1 2">So ce836</strain>
    </source>
</reference>
<dbReference type="AlphaFoldDB" id="A0A4P2QIJ4"/>
<evidence type="ECO:0000313" key="2">
    <source>
        <dbReference type="Proteomes" id="UP000295497"/>
    </source>
</evidence>
<evidence type="ECO:0000313" key="1">
    <source>
        <dbReference type="EMBL" id="AUX29764.1"/>
    </source>
</evidence>
<sequence>MKGTVLLDGCAARRRGALGIEAITALSKASISGVEGRAPVFGVRGDGLLLVGRDAEAVEAAVDRLEDGGACAGGGSRCPPALARRRPL</sequence>
<protein>
    <submittedName>
        <fullName evidence="1">Uncharacterized protein</fullName>
    </submittedName>
</protein>
<dbReference type="Proteomes" id="UP000295497">
    <property type="component" value="Chromosome"/>
</dbReference>
<dbReference type="EMBL" id="CP012672">
    <property type="protein sequence ID" value="AUX29764.1"/>
    <property type="molecule type" value="Genomic_DNA"/>
</dbReference>
<name>A0A4P2QIJ4_SORCE</name>